<proteinExistence type="predicted"/>
<dbReference type="AlphaFoldDB" id="X1FQ67"/>
<accession>X1FQ67</accession>
<reference evidence="1" key="1">
    <citation type="journal article" date="2014" name="Front. Microbiol.">
        <title>High frequency of phylogenetically diverse reductive dehalogenase-homologous genes in deep subseafloor sedimentary metagenomes.</title>
        <authorList>
            <person name="Kawai M."/>
            <person name="Futagami T."/>
            <person name="Toyoda A."/>
            <person name="Takaki Y."/>
            <person name="Nishi S."/>
            <person name="Hori S."/>
            <person name="Arai W."/>
            <person name="Tsubouchi T."/>
            <person name="Morono Y."/>
            <person name="Uchiyama I."/>
            <person name="Ito T."/>
            <person name="Fujiyama A."/>
            <person name="Inagaki F."/>
            <person name="Takami H."/>
        </authorList>
    </citation>
    <scope>NUCLEOTIDE SEQUENCE</scope>
    <source>
        <strain evidence="1">Expedition CK06-06</strain>
    </source>
</reference>
<feature type="non-terminal residue" evidence="1">
    <location>
        <position position="1"/>
    </location>
</feature>
<organism evidence="1">
    <name type="scientific">marine sediment metagenome</name>
    <dbReference type="NCBI Taxonomy" id="412755"/>
    <lineage>
        <taxon>unclassified sequences</taxon>
        <taxon>metagenomes</taxon>
        <taxon>ecological metagenomes</taxon>
    </lineage>
</organism>
<gene>
    <name evidence="1" type="ORF">S03H2_24040</name>
</gene>
<comment type="caution">
    <text evidence="1">The sequence shown here is derived from an EMBL/GenBank/DDBJ whole genome shotgun (WGS) entry which is preliminary data.</text>
</comment>
<dbReference type="Gene3D" id="1.20.120.1060">
    <property type="match status" value="1"/>
</dbReference>
<sequence length="158" mass="18192">HSKSVLAESAYEILNDLMGDIHGARVPGVMAIKNPKIFKTKYPRYIVRNSITGILLALRKFEDLWVSQIEKILLKDDLPSEGVALLTEIKNRKIRKFCNIVIAHYAKNKFSPKTSIQKIEELLFKQGFETDDKFLLWTKGVISKMEVVRDIIAKKYNL</sequence>
<protein>
    <submittedName>
        <fullName evidence="1">Uncharacterized protein</fullName>
    </submittedName>
</protein>
<dbReference type="EMBL" id="BARU01013253">
    <property type="protein sequence ID" value="GAH34670.1"/>
    <property type="molecule type" value="Genomic_DNA"/>
</dbReference>
<name>X1FQ67_9ZZZZ</name>
<evidence type="ECO:0000313" key="1">
    <source>
        <dbReference type="EMBL" id="GAH34670.1"/>
    </source>
</evidence>